<organism evidence="7 8">
    <name type="scientific">Monilinia fructicola</name>
    <name type="common">Brown rot fungus</name>
    <name type="synonym">Ciboria fructicola</name>
    <dbReference type="NCBI Taxonomy" id="38448"/>
    <lineage>
        <taxon>Eukaryota</taxon>
        <taxon>Fungi</taxon>
        <taxon>Dikarya</taxon>
        <taxon>Ascomycota</taxon>
        <taxon>Pezizomycotina</taxon>
        <taxon>Leotiomycetes</taxon>
        <taxon>Helotiales</taxon>
        <taxon>Sclerotiniaceae</taxon>
        <taxon>Monilinia</taxon>
    </lineage>
</organism>
<proteinExistence type="inferred from homology"/>
<dbReference type="Proteomes" id="UP000322873">
    <property type="component" value="Unassembled WGS sequence"/>
</dbReference>
<feature type="transmembrane region" description="Helical" evidence="6">
    <location>
        <begin position="99"/>
        <end position="118"/>
    </location>
</feature>
<dbReference type="SUPFAM" id="SSF103481">
    <property type="entry name" value="Multidrug resistance efflux transporter EmrE"/>
    <property type="match status" value="1"/>
</dbReference>
<dbReference type="PANTHER" id="PTHR28668:SF1">
    <property type="entry name" value="TRANSMEMBRANE PROTEIN 234"/>
    <property type="match status" value="1"/>
</dbReference>
<gene>
    <name evidence="7" type="ORF">EYC84_001120</name>
</gene>
<keyword evidence="4 6" id="KW-1133">Transmembrane helix</keyword>
<evidence type="ECO:0000256" key="1">
    <source>
        <dbReference type="ARBA" id="ARBA00004141"/>
    </source>
</evidence>
<dbReference type="PANTHER" id="PTHR28668">
    <property type="entry name" value="TRANSMEMBRANE PROTEIN 234"/>
    <property type="match status" value="1"/>
</dbReference>
<dbReference type="GO" id="GO:0016020">
    <property type="term" value="C:membrane"/>
    <property type="evidence" value="ECO:0007669"/>
    <property type="project" value="UniProtKB-SubCell"/>
</dbReference>
<dbReference type="InterPro" id="IPR018908">
    <property type="entry name" value="TMEM234"/>
</dbReference>
<sequence length="205" mass="22626">MYSIAPSPAPAPAPTLLSDPIASTPPDPSAPSVLRYIIGFLLIGIAWGFTTPFIRAAARTHQPPTHPILSTPSVTRSFLKAKLYGAFFGVVDLLRNPRYAIPLVLNLTGSIWFFLLIGQAELSLTVPITNSLAFLFTVLGKWWVERKVISRDTWIGMILSLCGIALCVHRFTLSLDARMLESVALWTSHRASILRKSDTIRKPIF</sequence>
<dbReference type="InterPro" id="IPR037185">
    <property type="entry name" value="EmrE-like"/>
</dbReference>
<evidence type="ECO:0000313" key="8">
    <source>
        <dbReference type="Proteomes" id="UP000322873"/>
    </source>
</evidence>
<feature type="transmembrane region" description="Helical" evidence="6">
    <location>
        <begin position="124"/>
        <end position="144"/>
    </location>
</feature>
<feature type="transmembrane region" description="Helical" evidence="6">
    <location>
        <begin position="33"/>
        <end position="54"/>
    </location>
</feature>
<name>A0A5M9JNX0_MONFR</name>
<evidence type="ECO:0000256" key="6">
    <source>
        <dbReference type="SAM" id="Phobius"/>
    </source>
</evidence>
<accession>A0A5M9JNX0</accession>
<evidence type="ECO:0000313" key="7">
    <source>
        <dbReference type="EMBL" id="KAA8569492.1"/>
    </source>
</evidence>
<dbReference type="AlphaFoldDB" id="A0A5M9JNX0"/>
<comment type="subcellular location">
    <subcellularLocation>
        <location evidence="1">Membrane</location>
        <topology evidence="1">Multi-pass membrane protein</topology>
    </subcellularLocation>
</comment>
<dbReference type="Gene3D" id="1.10.3730.20">
    <property type="match status" value="1"/>
</dbReference>
<dbReference type="EMBL" id="VICG01000008">
    <property type="protein sequence ID" value="KAA8569492.1"/>
    <property type="molecule type" value="Genomic_DNA"/>
</dbReference>
<dbReference type="VEuPathDB" id="FungiDB:MFRU_004g02590"/>
<comment type="similarity">
    <text evidence="2">Belongs to the TMEM234 family.</text>
</comment>
<evidence type="ECO:0000256" key="4">
    <source>
        <dbReference type="ARBA" id="ARBA00022989"/>
    </source>
</evidence>
<reference evidence="7 8" key="1">
    <citation type="submission" date="2019-06" db="EMBL/GenBank/DDBJ databases">
        <title>Genome Sequence of the Brown Rot Fungal Pathogen Monilinia fructicola.</title>
        <authorList>
            <person name="De Miccolis Angelini R.M."/>
            <person name="Landi L."/>
            <person name="Abate D."/>
            <person name="Pollastro S."/>
            <person name="Romanazzi G."/>
            <person name="Faretra F."/>
        </authorList>
    </citation>
    <scope>NUCLEOTIDE SEQUENCE [LARGE SCALE GENOMIC DNA]</scope>
    <source>
        <strain evidence="7 8">Mfrc123</strain>
    </source>
</reference>
<dbReference type="Pfam" id="PF10639">
    <property type="entry name" value="TMEM234"/>
    <property type="match status" value="1"/>
</dbReference>
<keyword evidence="5 6" id="KW-0472">Membrane</keyword>
<evidence type="ECO:0000256" key="5">
    <source>
        <dbReference type="ARBA" id="ARBA00023136"/>
    </source>
</evidence>
<keyword evidence="8" id="KW-1185">Reference proteome</keyword>
<comment type="caution">
    <text evidence="7">The sequence shown here is derived from an EMBL/GenBank/DDBJ whole genome shotgun (WGS) entry which is preliminary data.</text>
</comment>
<evidence type="ECO:0000256" key="2">
    <source>
        <dbReference type="ARBA" id="ARBA00005977"/>
    </source>
</evidence>
<protein>
    <submittedName>
        <fullName evidence="7">Uncharacterized protein</fullName>
    </submittedName>
</protein>
<keyword evidence="3 6" id="KW-0812">Transmembrane</keyword>
<evidence type="ECO:0000256" key="3">
    <source>
        <dbReference type="ARBA" id="ARBA00022692"/>
    </source>
</evidence>